<proteinExistence type="predicted"/>
<dbReference type="InterPro" id="IPR001138">
    <property type="entry name" value="Zn2Cys6_DnaBD"/>
</dbReference>
<dbReference type="InterPro" id="IPR021858">
    <property type="entry name" value="Fun_TF"/>
</dbReference>
<name>A0AAJ0HTM6_9PEZI</name>
<evidence type="ECO:0000256" key="5">
    <source>
        <dbReference type="ARBA" id="ARBA00023163"/>
    </source>
</evidence>
<reference evidence="9" key="1">
    <citation type="journal article" date="2023" name="Mol. Phylogenet. Evol.">
        <title>Genome-scale phylogeny and comparative genomics of the fungal order Sordariales.</title>
        <authorList>
            <person name="Hensen N."/>
            <person name="Bonometti L."/>
            <person name="Westerberg I."/>
            <person name="Brannstrom I.O."/>
            <person name="Guillou S."/>
            <person name="Cros-Aarteil S."/>
            <person name="Calhoun S."/>
            <person name="Haridas S."/>
            <person name="Kuo A."/>
            <person name="Mondo S."/>
            <person name="Pangilinan J."/>
            <person name="Riley R."/>
            <person name="LaButti K."/>
            <person name="Andreopoulos B."/>
            <person name="Lipzen A."/>
            <person name="Chen C."/>
            <person name="Yan M."/>
            <person name="Daum C."/>
            <person name="Ng V."/>
            <person name="Clum A."/>
            <person name="Steindorff A."/>
            <person name="Ohm R.A."/>
            <person name="Martin F."/>
            <person name="Silar P."/>
            <person name="Natvig D.O."/>
            <person name="Lalanne C."/>
            <person name="Gautier V."/>
            <person name="Ament-Velasquez S.L."/>
            <person name="Kruys A."/>
            <person name="Hutchinson M.I."/>
            <person name="Powell A.J."/>
            <person name="Barry K."/>
            <person name="Miller A.N."/>
            <person name="Grigoriev I.V."/>
            <person name="Debuchy R."/>
            <person name="Gladieux P."/>
            <person name="Hiltunen Thoren M."/>
            <person name="Johannesson H."/>
        </authorList>
    </citation>
    <scope>NUCLEOTIDE SEQUENCE</scope>
    <source>
        <strain evidence="9">CBS 955.72</strain>
    </source>
</reference>
<dbReference type="PROSITE" id="PS50048">
    <property type="entry name" value="ZN2_CY6_FUNGAL_2"/>
    <property type="match status" value="1"/>
</dbReference>
<sequence length="638" mass="71113">MASKTRSSEGCWTCRLRRKKCDEIRPLCDACKDLEIDCLYGDEKPEWMDGAEKQKERADWLKLEVKRKAAHRRERRYLQGLELGLQSLDVSQAGDSDPPNNMVLATPAASSSASSHSSASHHIHDSTSESGGRHASSSGLSAFTTPTPASSTAEEYPSLQDPAVVDGPGIRFDEREMNMIVLYLDYVFPFLFPFYRPMLLDSGRGWLLVLFARNKALLHTALSLATYFFNVVINTATGSHDTCRIHNWAELQKQQDLALKELQSEMSNINIRGVKGYLAETNHVMASIIQLLTFEVAIANTGNWVMHLDAATELFTQIMKEHGTAPAHKGGVCFTMLLIQLGLKPYQYTPRNHPWSADQASLRFFTAFLLLFDTIASTALEQPPRLQQWHYHLLSEPDDEARKMLPDDEKEYKLPHINLQEFAGLQNWIVIGIGEIAALDAWKKEMKKNGSLSVTQLVTRAGTIEASLRAHISELEMPAKPDPDANMNPLAQYISHMSQNSLISSLMMEATGSINHVWAQATLTYLNVVVSGWQPASPEIRSSVASSMRMFMDLPSPGCLRTLVWPFTITGCMAAPEEEQTFRDLVAAMGPLQVFGTIPNALAIMEFVWAHRKEIEENADQWDIAACFKSLGGAALLV</sequence>
<keyword evidence="6" id="KW-0539">Nucleus</keyword>
<dbReference type="Gene3D" id="4.10.240.10">
    <property type="entry name" value="Zn(2)-C6 fungal-type DNA-binding domain"/>
    <property type="match status" value="1"/>
</dbReference>
<dbReference type="Pfam" id="PF00172">
    <property type="entry name" value="Zn_clus"/>
    <property type="match status" value="1"/>
</dbReference>
<dbReference type="GO" id="GO:0008270">
    <property type="term" value="F:zinc ion binding"/>
    <property type="evidence" value="ECO:0007669"/>
    <property type="project" value="InterPro"/>
</dbReference>
<dbReference type="InterPro" id="IPR036864">
    <property type="entry name" value="Zn2-C6_fun-type_DNA-bd_sf"/>
</dbReference>
<dbReference type="GO" id="GO:0003677">
    <property type="term" value="F:DNA binding"/>
    <property type="evidence" value="ECO:0007669"/>
    <property type="project" value="UniProtKB-KW"/>
</dbReference>
<evidence type="ECO:0000313" key="9">
    <source>
        <dbReference type="EMBL" id="KAK3362466.1"/>
    </source>
</evidence>
<evidence type="ECO:0000259" key="8">
    <source>
        <dbReference type="PROSITE" id="PS50048"/>
    </source>
</evidence>
<dbReference type="PROSITE" id="PS00463">
    <property type="entry name" value="ZN2_CY6_FUNGAL_1"/>
    <property type="match status" value="1"/>
</dbReference>
<evidence type="ECO:0000256" key="4">
    <source>
        <dbReference type="ARBA" id="ARBA00023125"/>
    </source>
</evidence>
<dbReference type="SMART" id="SM00066">
    <property type="entry name" value="GAL4"/>
    <property type="match status" value="1"/>
</dbReference>
<feature type="compositionally biased region" description="Low complexity" evidence="7">
    <location>
        <begin position="144"/>
        <end position="155"/>
    </location>
</feature>
<feature type="compositionally biased region" description="Low complexity" evidence="7">
    <location>
        <begin position="108"/>
        <end position="120"/>
    </location>
</feature>
<evidence type="ECO:0000256" key="2">
    <source>
        <dbReference type="ARBA" id="ARBA00022833"/>
    </source>
</evidence>
<dbReference type="Pfam" id="PF11951">
    <property type="entry name" value="Fungal_trans_2"/>
    <property type="match status" value="1"/>
</dbReference>
<feature type="domain" description="Zn(2)-C6 fungal-type" evidence="8">
    <location>
        <begin position="10"/>
        <end position="40"/>
    </location>
</feature>
<organism evidence="9 10">
    <name type="scientific">Lasiosphaeria hispida</name>
    <dbReference type="NCBI Taxonomy" id="260671"/>
    <lineage>
        <taxon>Eukaryota</taxon>
        <taxon>Fungi</taxon>
        <taxon>Dikarya</taxon>
        <taxon>Ascomycota</taxon>
        <taxon>Pezizomycotina</taxon>
        <taxon>Sordariomycetes</taxon>
        <taxon>Sordariomycetidae</taxon>
        <taxon>Sordariales</taxon>
        <taxon>Lasiosphaeriaceae</taxon>
        <taxon>Lasiosphaeria</taxon>
    </lineage>
</organism>
<feature type="region of interest" description="Disordered" evidence="7">
    <location>
        <begin position="90"/>
        <end position="160"/>
    </location>
</feature>
<evidence type="ECO:0000313" key="10">
    <source>
        <dbReference type="Proteomes" id="UP001275084"/>
    </source>
</evidence>
<evidence type="ECO:0000256" key="7">
    <source>
        <dbReference type="SAM" id="MobiDB-lite"/>
    </source>
</evidence>
<keyword evidence="2" id="KW-0862">Zinc</keyword>
<dbReference type="PANTHER" id="PTHR37534:SF20">
    <property type="entry name" value="PRO1A C6 ZINK-FINGER PROTEIN"/>
    <property type="match status" value="1"/>
</dbReference>
<dbReference type="Proteomes" id="UP001275084">
    <property type="component" value="Unassembled WGS sequence"/>
</dbReference>
<protein>
    <submittedName>
        <fullName evidence="9">Fungal-specific transcription factor domain-containing protein</fullName>
    </submittedName>
</protein>
<keyword evidence="3" id="KW-0805">Transcription regulation</keyword>
<comment type="caution">
    <text evidence="9">The sequence shown here is derived from an EMBL/GenBank/DDBJ whole genome shotgun (WGS) entry which is preliminary data.</text>
</comment>
<dbReference type="PANTHER" id="PTHR37534">
    <property type="entry name" value="TRANSCRIPTIONAL ACTIVATOR PROTEIN UGA3"/>
    <property type="match status" value="1"/>
</dbReference>
<accession>A0AAJ0HTM6</accession>
<gene>
    <name evidence="9" type="ORF">B0T25DRAFT_7205</name>
</gene>
<dbReference type="GO" id="GO:0005634">
    <property type="term" value="C:nucleus"/>
    <property type="evidence" value="ECO:0007669"/>
    <property type="project" value="UniProtKB-SubCell"/>
</dbReference>
<dbReference type="EMBL" id="JAUIQD010000001">
    <property type="protein sequence ID" value="KAK3362466.1"/>
    <property type="molecule type" value="Genomic_DNA"/>
</dbReference>
<comment type="subcellular location">
    <subcellularLocation>
        <location evidence="1">Nucleus</location>
    </subcellularLocation>
</comment>
<keyword evidence="4" id="KW-0238">DNA-binding</keyword>
<keyword evidence="10" id="KW-1185">Reference proteome</keyword>
<evidence type="ECO:0000256" key="6">
    <source>
        <dbReference type="ARBA" id="ARBA00023242"/>
    </source>
</evidence>
<evidence type="ECO:0000256" key="3">
    <source>
        <dbReference type="ARBA" id="ARBA00023015"/>
    </source>
</evidence>
<dbReference type="CDD" id="cd00067">
    <property type="entry name" value="GAL4"/>
    <property type="match status" value="1"/>
</dbReference>
<dbReference type="AlphaFoldDB" id="A0AAJ0HTM6"/>
<reference evidence="9" key="2">
    <citation type="submission" date="2023-06" db="EMBL/GenBank/DDBJ databases">
        <authorList>
            <consortium name="Lawrence Berkeley National Laboratory"/>
            <person name="Haridas S."/>
            <person name="Hensen N."/>
            <person name="Bonometti L."/>
            <person name="Westerberg I."/>
            <person name="Brannstrom I.O."/>
            <person name="Guillou S."/>
            <person name="Cros-Aarteil S."/>
            <person name="Calhoun S."/>
            <person name="Kuo A."/>
            <person name="Mondo S."/>
            <person name="Pangilinan J."/>
            <person name="Riley R."/>
            <person name="Labutti K."/>
            <person name="Andreopoulos B."/>
            <person name="Lipzen A."/>
            <person name="Chen C."/>
            <person name="Yanf M."/>
            <person name="Daum C."/>
            <person name="Ng V."/>
            <person name="Clum A."/>
            <person name="Steindorff A."/>
            <person name="Ohm R."/>
            <person name="Martin F."/>
            <person name="Silar P."/>
            <person name="Natvig D."/>
            <person name="Lalanne C."/>
            <person name="Gautier V."/>
            <person name="Ament-Velasquez S.L."/>
            <person name="Kruys A."/>
            <person name="Hutchinson M.I."/>
            <person name="Powell A.J."/>
            <person name="Barry K."/>
            <person name="Miller A.N."/>
            <person name="Grigoriev I.V."/>
            <person name="Debuchy R."/>
            <person name="Gladieux P."/>
            <person name="Thoren M.H."/>
            <person name="Johannesson H."/>
        </authorList>
    </citation>
    <scope>NUCLEOTIDE SEQUENCE</scope>
    <source>
        <strain evidence="9">CBS 955.72</strain>
    </source>
</reference>
<evidence type="ECO:0000256" key="1">
    <source>
        <dbReference type="ARBA" id="ARBA00004123"/>
    </source>
</evidence>
<dbReference type="GO" id="GO:0000981">
    <property type="term" value="F:DNA-binding transcription factor activity, RNA polymerase II-specific"/>
    <property type="evidence" value="ECO:0007669"/>
    <property type="project" value="InterPro"/>
</dbReference>
<keyword evidence="5" id="KW-0804">Transcription</keyword>
<dbReference type="SUPFAM" id="SSF57701">
    <property type="entry name" value="Zn2/Cys6 DNA-binding domain"/>
    <property type="match status" value="1"/>
</dbReference>